<name>A0A8S5RPK9_9VIRU</name>
<accession>A0A8S5RPK9</accession>
<proteinExistence type="predicted"/>
<protein>
    <submittedName>
        <fullName evidence="1">Uncharacterized protein</fullName>
    </submittedName>
</protein>
<evidence type="ECO:0000313" key="1">
    <source>
        <dbReference type="EMBL" id="DAE33021.1"/>
    </source>
</evidence>
<reference evidence="1" key="1">
    <citation type="journal article" date="2021" name="Proc. Natl. Acad. Sci. U.S.A.">
        <title>A Catalog of Tens of Thousands of Viruses from Human Metagenomes Reveals Hidden Associations with Chronic Diseases.</title>
        <authorList>
            <person name="Tisza M.J."/>
            <person name="Buck C.B."/>
        </authorList>
    </citation>
    <scope>NUCLEOTIDE SEQUENCE</scope>
    <source>
        <strain evidence="1">CtoYX9</strain>
    </source>
</reference>
<dbReference type="EMBL" id="BK059131">
    <property type="protein sequence ID" value="DAE33021.1"/>
    <property type="molecule type" value="Genomic_DNA"/>
</dbReference>
<sequence length="82" mass="9644">MKYLFDCRATSLCTVKILWKPFSFSDLLRSCFAVSAERFRKFGVGVSQRPVCLNTSVKRGYDILHRPRRHSKNIRYPRGIYV</sequence>
<organism evidence="1">
    <name type="scientific">virus sp. ctoYX9</name>
    <dbReference type="NCBI Taxonomy" id="2825822"/>
    <lineage>
        <taxon>Viruses</taxon>
    </lineage>
</organism>